<dbReference type="AlphaFoldDB" id="A0ABD3ATV2"/>
<accession>A0ABD3ATV2</accession>
<keyword evidence="3" id="KW-1185">Reference proteome</keyword>
<feature type="compositionally biased region" description="Basic residues" evidence="1">
    <location>
        <begin position="71"/>
        <end position="87"/>
    </location>
</feature>
<protein>
    <submittedName>
        <fullName evidence="2">Uncharacterized protein</fullName>
    </submittedName>
</protein>
<gene>
    <name evidence="2" type="ORF">ACH5RR_003099</name>
</gene>
<sequence length="141" mass="15753">MKRLSAASNSVAKAIPTLVSATTTDKVEFKRNRSKEHHSRLLRNHRITPLEAHAMVNQVPTGRTMQAMGSKGRKMAAGRGKRQKRRKKEGERQGKGHCGARVVEQENEEGRWMALGEEAGREGGGLGWEEVDVKVEKGLRW</sequence>
<evidence type="ECO:0000313" key="2">
    <source>
        <dbReference type="EMBL" id="KAL3534638.1"/>
    </source>
</evidence>
<reference evidence="2 3" key="1">
    <citation type="submission" date="2024-11" db="EMBL/GenBank/DDBJ databases">
        <title>A near-complete genome assembly of Cinchona calisaya.</title>
        <authorList>
            <person name="Lian D.C."/>
            <person name="Zhao X.W."/>
            <person name="Wei L."/>
        </authorList>
    </citation>
    <scope>NUCLEOTIDE SEQUENCE [LARGE SCALE GENOMIC DNA]</scope>
    <source>
        <tissue evidence="2">Nenye</tissue>
    </source>
</reference>
<comment type="caution">
    <text evidence="2">The sequence shown here is derived from an EMBL/GenBank/DDBJ whole genome shotgun (WGS) entry which is preliminary data.</text>
</comment>
<dbReference type="Proteomes" id="UP001630127">
    <property type="component" value="Unassembled WGS sequence"/>
</dbReference>
<dbReference type="EMBL" id="JBJUIK010000002">
    <property type="protein sequence ID" value="KAL3534638.1"/>
    <property type="molecule type" value="Genomic_DNA"/>
</dbReference>
<organism evidence="2 3">
    <name type="scientific">Cinchona calisaya</name>
    <dbReference type="NCBI Taxonomy" id="153742"/>
    <lineage>
        <taxon>Eukaryota</taxon>
        <taxon>Viridiplantae</taxon>
        <taxon>Streptophyta</taxon>
        <taxon>Embryophyta</taxon>
        <taxon>Tracheophyta</taxon>
        <taxon>Spermatophyta</taxon>
        <taxon>Magnoliopsida</taxon>
        <taxon>eudicotyledons</taxon>
        <taxon>Gunneridae</taxon>
        <taxon>Pentapetalae</taxon>
        <taxon>asterids</taxon>
        <taxon>lamiids</taxon>
        <taxon>Gentianales</taxon>
        <taxon>Rubiaceae</taxon>
        <taxon>Cinchonoideae</taxon>
        <taxon>Cinchoneae</taxon>
        <taxon>Cinchona</taxon>
    </lineage>
</organism>
<feature type="region of interest" description="Disordered" evidence="1">
    <location>
        <begin position="60"/>
        <end position="99"/>
    </location>
</feature>
<evidence type="ECO:0000313" key="3">
    <source>
        <dbReference type="Proteomes" id="UP001630127"/>
    </source>
</evidence>
<proteinExistence type="predicted"/>
<name>A0ABD3ATV2_9GENT</name>
<evidence type="ECO:0000256" key="1">
    <source>
        <dbReference type="SAM" id="MobiDB-lite"/>
    </source>
</evidence>